<reference evidence="2" key="1">
    <citation type="submission" date="2021-01" db="EMBL/GenBank/DDBJ databases">
        <title>Chromosome-level genome assembly of a human fungal pathogen reveals clustering of transcriptionally co-regulated genes.</title>
        <authorList>
            <person name="Voorhies M."/>
            <person name="Cohen S."/>
            <person name="Shea T.P."/>
            <person name="Petrus S."/>
            <person name="Munoz J.F."/>
            <person name="Poplawski S."/>
            <person name="Goldman W.E."/>
            <person name="Michael T."/>
            <person name="Cuomo C.A."/>
            <person name="Sil A."/>
            <person name="Beyhan S."/>
        </authorList>
    </citation>
    <scope>NUCLEOTIDE SEQUENCE</scope>
    <source>
        <strain evidence="2">H88</strain>
    </source>
</reference>
<dbReference type="Proteomes" id="UP000663419">
    <property type="component" value="Chromosome 4"/>
</dbReference>
<gene>
    <name evidence="2" type="ORF">I7I53_02679</name>
</gene>
<dbReference type="AlphaFoldDB" id="A0A8A1LNE7"/>
<evidence type="ECO:0000313" key="2">
    <source>
        <dbReference type="EMBL" id="QSS54950.1"/>
    </source>
</evidence>
<name>A0A8A1LNE7_AJEC8</name>
<accession>A0A8A1LNE7</accession>
<sequence>MKHRTHEDPPSLYFSKNASIVTKCNSRKSPYLRRCLGSVASCLLHSLASFVPILPNPPSSLLSQPPSLITRQVALSPSTPTSVANPTTSLAPSSGVRASLITSTTS</sequence>
<dbReference type="VEuPathDB" id="FungiDB:I7I53_02679"/>
<feature type="region of interest" description="Disordered" evidence="1">
    <location>
        <begin position="77"/>
        <end position="106"/>
    </location>
</feature>
<feature type="compositionally biased region" description="Polar residues" evidence="1">
    <location>
        <begin position="77"/>
        <end position="92"/>
    </location>
</feature>
<proteinExistence type="predicted"/>
<evidence type="ECO:0000256" key="1">
    <source>
        <dbReference type="SAM" id="MobiDB-lite"/>
    </source>
</evidence>
<organism evidence="2 3">
    <name type="scientific">Ajellomyces capsulatus (strain H88)</name>
    <name type="common">Darling's disease fungus</name>
    <name type="synonym">Histoplasma capsulatum</name>
    <dbReference type="NCBI Taxonomy" id="544711"/>
    <lineage>
        <taxon>Eukaryota</taxon>
        <taxon>Fungi</taxon>
        <taxon>Dikarya</taxon>
        <taxon>Ascomycota</taxon>
        <taxon>Pezizomycotina</taxon>
        <taxon>Eurotiomycetes</taxon>
        <taxon>Eurotiomycetidae</taxon>
        <taxon>Onygenales</taxon>
        <taxon>Ajellomycetaceae</taxon>
        <taxon>Histoplasma</taxon>
    </lineage>
</organism>
<protein>
    <submittedName>
        <fullName evidence="2">Uncharacterized protein</fullName>
    </submittedName>
</protein>
<dbReference type="EMBL" id="CP069105">
    <property type="protein sequence ID" value="QSS54950.1"/>
    <property type="molecule type" value="Genomic_DNA"/>
</dbReference>
<evidence type="ECO:0000313" key="3">
    <source>
        <dbReference type="Proteomes" id="UP000663419"/>
    </source>
</evidence>